<reference evidence="2 4" key="2">
    <citation type="submission" date="2017-12" db="EMBL/GenBank/DDBJ databases">
        <title>Comparative Functional Genomics of Dry Heat Resistant strains isolated from the Viking Spacecraft.</title>
        <authorList>
            <person name="Seuylemezian A."/>
            <person name="Cooper K."/>
            <person name="Vaishampayan P."/>
        </authorList>
    </citation>
    <scope>NUCLEOTIDE SEQUENCE [LARGE SCALE GENOMIC DNA]</scope>
    <source>
        <strain evidence="2 4">ATCC 29669</strain>
    </source>
</reference>
<accession>A0A2N5GPM8</accession>
<dbReference type="EMBL" id="PGVD01000003">
    <property type="protein sequence ID" value="PLS00813.1"/>
    <property type="molecule type" value="Genomic_DNA"/>
</dbReference>
<evidence type="ECO:0000313" key="3">
    <source>
        <dbReference type="Proteomes" id="UP000234951"/>
    </source>
</evidence>
<evidence type="ECO:0000313" key="4">
    <source>
        <dbReference type="Proteomes" id="UP000235114"/>
    </source>
</evidence>
<name>A0A2N5GPM8_9BACI</name>
<dbReference type="OrthoDB" id="2974221at2"/>
<dbReference type="RefSeq" id="WP_101576310.1">
    <property type="nucleotide sequence ID" value="NZ_PGVA01000012.1"/>
</dbReference>
<comment type="caution">
    <text evidence="1">The sequence shown here is derived from an EMBL/GenBank/DDBJ whole genome shotgun (WGS) entry which is preliminary data.</text>
</comment>
<dbReference type="Proteomes" id="UP000235114">
    <property type="component" value="Unassembled WGS sequence"/>
</dbReference>
<gene>
    <name evidence="1" type="ORF">CU635_06210</name>
    <name evidence="2" type="ORF">CVD25_01100</name>
</gene>
<sequence length="191" mass="21349">MGISTVNQLIQRAKSMNEYNNSGVANDSVWIDFFNIALMSMVNDLKIEAETAITHSKTTKEQDLPTGFFSVLYVLDQDGEEVEPYYLDTFSIDSHPSLSAGYLIKNKGSKTVIEFRNLAEQTYTLAYIRYPEKLAASSQVPEVPTIGETALCYKAIGLALENNNQPGAQDFEDRYNLEVMKIQKAAWVRGG</sequence>
<dbReference type="InterPro" id="IPR056209">
    <property type="entry name" value="SU10_adaptor"/>
</dbReference>
<proteinExistence type="predicted"/>
<dbReference type="Proteomes" id="UP000234951">
    <property type="component" value="Unassembled WGS sequence"/>
</dbReference>
<organism evidence="1 3">
    <name type="scientific">Bacillus canaveralius</name>
    <dbReference type="NCBI Taxonomy" id="1403243"/>
    <lineage>
        <taxon>Bacteria</taxon>
        <taxon>Bacillati</taxon>
        <taxon>Bacillota</taxon>
        <taxon>Bacilli</taxon>
        <taxon>Bacillales</taxon>
        <taxon>Bacillaceae</taxon>
        <taxon>Bacillus</taxon>
    </lineage>
</organism>
<dbReference type="EMBL" id="PGVA01000012">
    <property type="protein sequence ID" value="PLR84661.1"/>
    <property type="molecule type" value="Genomic_DNA"/>
</dbReference>
<reference evidence="1 3" key="1">
    <citation type="submission" date="2017-11" db="EMBL/GenBank/DDBJ databases">
        <title>Comparitive Functional Genomics of Dry Heat Resistant strains isolated from the Viking Spacecraft.</title>
        <authorList>
            <person name="Seuylemezian A."/>
            <person name="Cooper K."/>
            <person name="Vaishampayan P."/>
        </authorList>
    </citation>
    <scope>NUCLEOTIDE SEQUENCE [LARGE SCALE GENOMIC DNA]</scope>
    <source>
        <strain evidence="1 3">M4.6</strain>
    </source>
</reference>
<dbReference type="AlphaFoldDB" id="A0A2N5GPM8"/>
<keyword evidence="4" id="KW-1185">Reference proteome</keyword>
<evidence type="ECO:0000313" key="2">
    <source>
        <dbReference type="EMBL" id="PLS00813.1"/>
    </source>
</evidence>
<dbReference type="Pfam" id="PF24175">
    <property type="entry name" value="SU10_adaptor"/>
    <property type="match status" value="1"/>
</dbReference>
<evidence type="ECO:0000313" key="1">
    <source>
        <dbReference type="EMBL" id="PLR84661.1"/>
    </source>
</evidence>
<protein>
    <submittedName>
        <fullName evidence="1">Uncharacterized protein</fullName>
    </submittedName>
</protein>